<dbReference type="OrthoDB" id="9762169at2"/>
<dbReference type="PROSITE" id="PS50011">
    <property type="entry name" value="PROTEIN_KINASE_DOM"/>
    <property type="match status" value="1"/>
</dbReference>
<evidence type="ECO:0000256" key="3">
    <source>
        <dbReference type="ARBA" id="ARBA00022777"/>
    </source>
</evidence>
<evidence type="ECO:0000256" key="7">
    <source>
        <dbReference type="SAM" id="Phobius"/>
    </source>
</evidence>
<evidence type="ECO:0000256" key="5">
    <source>
        <dbReference type="PROSITE-ProRule" id="PRU10141"/>
    </source>
</evidence>
<feature type="compositionally biased region" description="Low complexity" evidence="6">
    <location>
        <begin position="322"/>
        <end position="334"/>
    </location>
</feature>
<feature type="transmembrane region" description="Helical" evidence="7">
    <location>
        <begin position="344"/>
        <end position="366"/>
    </location>
</feature>
<dbReference type="RefSeq" id="WP_103940347.1">
    <property type="nucleotide sequence ID" value="NZ_FNVO01000011.1"/>
</dbReference>
<evidence type="ECO:0000259" key="8">
    <source>
        <dbReference type="PROSITE" id="PS50011"/>
    </source>
</evidence>
<feature type="compositionally biased region" description="Basic and acidic residues" evidence="6">
    <location>
        <begin position="281"/>
        <end position="292"/>
    </location>
</feature>
<sequence length="512" mass="53772">MDPLLPGDPSRVGDYELLGRLGAGGMGQVFYGRSRSGRPVAVKLIHPQHAGERRFRARFAREIRAAQRVSGFYTAPVVDADPEAPQPWMATAYIPGPSLRARVREHGPLSSREVRALGAGLAEGLAAIHTHDLVHRDLTPANVIMAADGPRIIDFGVARALDASAMTEIGGLLGTVAYMSPEQVHGQPAGPASDVFSLGSLLVFAATGRSPFDAATVPAIAQRVIAGAPDLGEIAGDLRDLIDGCLAKDPADRPTVDEILTRLTAPEPAAVHLAPGTGPNGHDKATVPDPPDRPTVPDVTERDAEPPSSNGNADADADAGEPARSPTPAPSATSDGGDNSAGTAIGLGGVAGVVLVIIVIVIGVGYTGTDIRLVYATGTRPATAKDDWPDQTLSWRIPAGGRIDTTWRVPPGSRVVGLDGYLGRRRSDVMPPEKCQGQVEWAISTDRTRIAGGVVTFDKRRVRSASLNRFKIKDRPGTVRLTARRIDRSPCAILLEWAGAGLDAPGRGPLWQ</sequence>
<dbReference type="GO" id="GO:0005524">
    <property type="term" value="F:ATP binding"/>
    <property type="evidence" value="ECO:0007669"/>
    <property type="project" value="UniProtKB-UniRule"/>
</dbReference>
<feature type="region of interest" description="Disordered" evidence="6">
    <location>
        <begin position="266"/>
        <end position="337"/>
    </location>
</feature>
<dbReference type="AlphaFoldDB" id="A0A1H6CWA4"/>
<proteinExistence type="predicted"/>
<accession>A0A1H6CWA4</accession>
<evidence type="ECO:0000256" key="1">
    <source>
        <dbReference type="ARBA" id="ARBA00022679"/>
    </source>
</evidence>
<dbReference type="PROSITE" id="PS00107">
    <property type="entry name" value="PROTEIN_KINASE_ATP"/>
    <property type="match status" value="1"/>
</dbReference>
<dbReference type="InterPro" id="IPR011009">
    <property type="entry name" value="Kinase-like_dom_sf"/>
</dbReference>
<protein>
    <submittedName>
        <fullName evidence="9">Serine/threonine protein kinase</fullName>
    </submittedName>
</protein>
<keyword evidence="3 9" id="KW-0418">Kinase</keyword>
<name>A0A1H6CWA4_9ACTN</name>
<dbReference type="Proteomes" id="UP000236723">
    <property type="component" value="Unassembled WGS sequence"/>
</dbReference>
<dbReference type="SUPFAM" id="SSF56112">
    <property type="entry name" value="Protein kinase-like (PK-like)"/>
    <property type="match status" value="1"/>
</dbReference>
<keyword evidence="4 5" id="KW-0067">ATP-binding</keyword>
<keyword evidence="10" id="KW-1185">Reference proteome</keyword>
<evidence type="ECO:0000313" key="10">
    <source>
        <dbReference type="Proteomes" id="UP000236723"/>
    </source>
</evidence>
<evidence type="ECO:0000256" key="6">
    <source>
        <dbReference type="SAM" id="MobiDB-lite"/>
    </source>
</evidence>
<dbReference type="CDD" id="cd14014">
    <property type="entry name" value="STKc_PknB_like"/>
    <property type="match status" value="1"/>
</dbReference>
<evidence type="ECO:0000256" key="4">
    <source>
        <dbReference type="ARBA" id="ARBA00022840"/>
    </source>
</evidence>
<keyword evidence="7" id="KW-0812">Transmembrane</keyword>
<dbReference type="GO" id="GO:0004674">
    <property type="term" value="F:protein serine/threonine kinase activity"/>
    <property type="evidence" value="ECO:0007669"/>
    <property type="project" value="UniProtKB-KW"/>
</dbReference>
<dbReference type="InterPro" id="IPR008266">
    <property type="entry name" value="Tyr_kinase_AS"/>
</dbReference>
<evidence type="ECO:0000313" key="9">
    <source>
        <dbReference type="EMBL" id="SEG76993.1"/>
    </source>
</evidence>
<dbReference type="PROSITE" id="PS00109">
    <property type="entry name" value="PROTEIN_KINASE_TYR"/>
    <property type="match status" value="1"/>
</dbReference>
<feature type="binding site" evidence="5">
    <location>
        <position position="43"/>
    </location>
    <ligand>
        <name>ATP</name>
        <dbReference type="ChEBI" id="CHEBI:30616"/>
    </ligand>
</feature>
<keyword evidence="9" id="KW-0723">Serine/threonine-protein kinase</keyword>
<dbReference type="Gene3D" id="1.10.510.10">
    <property type="entry name" value="Transferase(Phosphotransferase) domain 1"/>
    <property type="match status" value="1"/>
</dbReference>
<dbReference type="PANTHER" id="PTHR43289">
    <property type="entry name" value="MITOGEN-ACTIVATED PROTEIN KINASE KINASE KINASE 20-RELATED"/>
    <property type="match status" value="1"/>
</dbReference>
<keyword evidence="1" id="KW-0808">Transferase</keyword>
<keyword evidence="7" id="KW-1133">Transmembrane helix</keyword>
<dbReference type="InterPro" id="IPR017441">
    <property type="entry name" value="Protein_kinase_ATP_BS"/>
</dbReference>
<dbReference type="Pfam" id="PF00069">
    <property type="entry name" value="Pkinase"/>
    <property type="match status" value="1"/>
</dbReference>
<dbReference type="PANTHER" id="PTHR43289:SF34">
    <property type="entry name" value="SERINE_THREONINE-PROTEIN KINASE YBDM-RELATED"/>
    <property type="match status" value="1"/>
</dbReference>
<organism evidence="9 10">
    <name type="scientific">Thermomonospora echinospora</name>
    <dbReference type="NCBI Taxonomy" id="1992"/>
    <lineage>
        <taxon>Bacteria</taxon>
        <taxon>Bacillati</taxon>
        <taxon>Actinomycetota</taxon>
        <taxon>Actinomycetes</taxon>
        <taxon>Streptosporangiales</taxon>
        <taxon>Thermomonosporaceae</taxon>
        <taxon>Thermomonospora</taxon>
    </lineage>
</organism>
<reference evidence="10" key="1">
    <citation type="submission" date="2016-10" db="EMBL/GenBank/DDBJ databases">
        <authorList>
            <person name="Varghese N."/>
            <person name="Submissions S."/>
        </authorList>
    </citation>
    <scope>NUCLEOTIDE SEQUENCE [LARGE SCALE GENOMIC DNA]</scope>
    <source>
        <strain evidence="10">DSM 43163</strain>
    </source>
</reference>
<dbReference type="Gene3D" id="3.30.200.20">
    <property type="entry name" value="Phosphorylase Kinase, domain 1"/>
    <property type="match status" value="1"/>
</dbReference>
<keyword evidence="2 5" id="KW-0547">Nucleotide-binding</keyword>
<keyword evidence="7" id="KW-0472">Membrane</keyword>
<dbReference type="InterPro" id="IPR000719">
    <property type="entry name" value="Prot_kinase_dom"/>
</dbReference>
<gene>
    <name evidence="9" type="ORF">SAMN04489712_111234</name>
</gene>
<evidence type="ECO:0000256" key="2">
    <source>
        <dbReference type="ARBA" id="ARBA00022741"/>
    </source>
</evidence>
<feature type="domain" description="Protein kinase" evidence="8">
    <location>
        <begin position="15"/>
        <end position="270"/>
    </location>
</feature>
<dbReference type="EMBL" id="FNVO01000011">
    <property type="protein sequence ID" value="SEG76993.1"/>
    <property type="molecule type" value="Genomic_DNA"/>
</dbReference>